<proteinExistence type="predicted"/>
<reference evidence="2 3" key="1">
    <citation type="submission" date="2021-06" db="EMBL/GenBank/DDBJ databases">
        <title>Caerostris darwini draft genome.</title>
        <authorList>
            <person name="Kono N."/>
            <person name="Arakawa K."/>
        </authorList>
    </citation>
    <scope>NUCLEOTIDE SEQUENCE [LARGE SCALE GENOMIC DNA]</scope>
</reference>
<dbReference type="Proteomes" id="UP001054837">
    <property type="component" value="Unassembled WGS sequence"/>
</dbReference>
<feature type="compositionally biased region" description="Polar residues" evidence="1">
    <location>
        <begin position="48"/>
        <end position="60"/>
    </location>
</feature>
<evidence type="ECO:0000313" key="2">
    <source>
        <dbReference type="EMBL" id="GIY58780.1"/>
    </source>
</evidence>
<accession>A0AAV4ULP6</accession>
<gene>
    <name evidence="2" type="ORF">CDAR_227331</name>
</gene>
<protein>
    <submittedName>
        <fullName evidence="2">Uncharacterized protein</fullName>
    </submittedName>
</protein>
<evidence type="ECO:0000313" key="3">
    <source>
        <dbReference type="Proteomes" id="UP001054837"/>
    </source>
</evidence>
<name>A0AAV4ULP6_9ARAC</name>
<organism evidence="2 3">
    <name type="scientific">Caerostris darwini</name>
    <dbReference type="NCBI Taxonomy" id="1538125"/>
    <lineage>
        <taxon>Eukaryota</taxon>
        <taxon>Metazoa</taxon>
        <taxon>Ecdysozoa</taxon>
        <taxon>Arthropoda</taxon>
        <taxon>Chelicerata</taxon>
        <taxon>Arachnida</taxon>
        <taxon>Araneae</taxon>
        <taxon>Araneomorphae</taxon>
        <taxon>Entelegynae</taxon>
        <taxon>Araneoidea</taxon>
        <taxon>Araneidae</taxon>
        <taxon>Caerostris</taxon>
    </lineage>
</organism>
<feature type="region of interest" description="Disordered" evidence="1">
    <location>
        <begin position="48"/>
        <end position="67"/>
    </location>
</feature>
<keyword evidence="3" id="KW-1185">Reference proteome</keyword>
<sequence length="101" mass="11897">MLYFYVSVNRDWEIYHFDLFGRRRPGLFRKDFTLSLAWRDQMLRLEQTSPNDSLSQNSKSGGKERETSLRRDKFLNALTSCPIFQSLFESAVERRVGPASQ</sequence>
<dbReference type="EMBL" id="BPLQ01011543">
    <property type="protein sequence ID" value="GIY58780.1"/>
    <property type="molecule type" value="Genomic_DNA"/>
</dbReference>
<comment type="caution">
    <text evidence="2">The sequence shown here is derived from an EMBL/GenBank/DDBJ whole genome shotgun (WGS) entry which is preliminary data.</text>
</comment>
<dbReference type="AlphaFoldDB" id="A0AAV4ULP6"/>
<evidence type="ECO:0000256" key="1">
    <source>
        <dbReference type="SAM" id="MobiDB-lite"/>
    </source>
</evidence>